<reference evidence="10" key="1">
    <citation type="submission" date="2021-02" db="EMBL/GenBank/DDBJ databases">
        <authorList>
            <person name="Nowell W R."/>
        </authorList>
    </citation>
    <scope>NUCLEOTIDE SEQUENCE</scope>
</reference>
<keyword evidence="2 8" id="KW-0732">Signal</keyword>
<name>A0A814M5D1_9BILA</name>
<feature type="disulfide bond" evidence="6">
    <location>
        <begin position="952"/>
        <end position="961"/>
    </location>
</feature>
<dbReference type="GO" id="GO:0005509">
    <property type="term" value="F:calcium ion binding"/>
    <property type="evidence" value="ECO:0007669"/>
    <property type="project" value="InterPro"/>
</dbReference>
<accession>A0A814M5D1</accession>
<dbReference type="SUPFAM" id="SSF57196">
    <property type="entry name" value="EGF/Laminin"/>
    <property type="match status" value="3"/>
</dbReference>
<comment type="caution">
    <text evidence="6">Lacks conserved residue(s) required for the propagation of feature annotation.</text>
</comment>
<evidence type="ECO:0000256" key="7">
    <source>
        <dbReference type="SAM" id="Phobius"/>
    </source>
</evidence>
<dbReference type="GO" id="GO:0007411">
    <property type="term" value="P:axon guidance"/>
    <property type="evidence" value="ECO:0007669"/>
    <property type="project" value="TreeGrafter"/>
</dbReference>
<dbReference type="PROSITE" id="PS00022">
    <property type="entry name" value="EGF_1"/>
    <property type="match status" value="1"/>
</dbReference>
<dbReference type="GO" id="GO:0009986">
    <property type="term" value="C:cell surface"/>
    <property type="evidence" value="ECO:0007669"/>
    <property type="project" value="TreeGrafter"/>
</dbReference>
<proteinExistence type="predicted"/>
<dbReference type="EMBL" id="CAJOAY010005075">
    <property type="protein sequence ID" value="CAF4094241.1"/>
    <property type="molecule type" value="Genomic_DNA"/>
</dbReference>
<dbReference type="EMBL" id="CAJNON010000180">
    <property type="protein sequence ID" value="CAF1074811.1"/>
    <property type="molecule type" value="Genomic_DNA"/>
</dbReference>
<dbReference type="PROSITE" id="PS01186">
    <property type="entry name" value="EGF_2"/>
    <property type="match status" value="2"/>
</dbReference>
<dbReference type="GO" id="GO:0007219">
    <property type="term" value="P:Notch signaling pathway"/>
    <property type="evidence" value="ECO:0007669"/>
    <property type="project" value="TreeGrafter"/>
</dbReference>
<evidence type="ECO:0000256" key="8">
    <source>
        <dbReference type="SAM" id="SignalP"/>
    </source>
</evidence>
<feature type="chain" id="PRO_5036225232" description="EGF-like domain-containing protein" evidence="8">
    <location>
        <begin position="29"/>
        <end position="1088"/>
    </location>
</feature>
<dbReference type="PANTHER" id="PTHR45836:SF23">
    <property type="entry name" value="NEUROGENIC LOCUS NOTCH HOMOLOG PROTEIN 1"/>
    <property type="match status" value="1"/>
</dbReference>
<keyword evidence="7" id="KW-1133">Transmembrane helix</keyword>
<protein>
    <recommendedName>
        <fullName evidence="9">EGF-like domain-containing protein</fullName>
    </recommendedName>
</protein>
<evidence type="ECO:0000256" key="6">
    <source>
        <dbReference type="PROSITE-ProRule" id="PRU00076"/>
    </source>
</evidence>
<feature type="domain" description="EGF-like" evidence="9">
    <location>
        <begin position="964"/>
        <end position="1001"/>
    </location>
</feature>
<feature type="domain" description="EGF-like" evidence="9">
    <location>
        <begin position="885"/>
        <end position="923"/>
    </location>
</feature>
<keyword evidence="7" id="KW-0812">Transmembrane</keyword>
<gene>
    <name evidence="12" type="ORF">OKA104_LOCUS35322</name>
    <name evidence="11" type="ORF">OXD698_LOCUS23941</name>
    <name evidence="10" type="ORF">VCS650_LOCUS18683</name>
</gene>
<dbReference type="PANTHER" id="PTHR45836">
    <property type="entry name" value="SLIT HOMOLOG"/>
    <property type="match status" value="1"/>
</dbReference>
<dbReference type="EMBL" id="CAJOAZ010002162">
    <property type="protein sequence ID" value="CAF3900950.1"/>
    <property type="molecule type" value="Genomic_DNA"/>
</dbReference>
<dbReference type="InterPro" id="IPR051355">
    <property type="entry name" value="Notch/Slit_guidance"/>
</dbReference>
<keyword evidence="4 6" id="KW-1015">Disulfide bond</keyword>
<dbReference type="FunFam" id="2.10.25.10:FF:000173">
    <property type="entry name" value="Neurogenic locus notch protein 2"/>
    <property type="match status" value="1"/>
</dbReference>
<dbReference type="PROSITE" id="PS50026">
    <property type="entry name" value="EGF_3"/>
    <property type="match status" value="3"/>
</dbReference>
<dbReference type="SMART" id="SM00179">
    <property type="entry name" value="EGF_CA"/>
    <property type="match status" value="3"/>
</dbReference>
<dbReference type="InterPro" id="IPR000742">
    <property type="entry name" value="EGF"/>
</dbReference>
<dbReference type="GO" id="GO:0005886">
    <property type="term" value="C:plasma membrane"/>
    <property type="evidence" value="ECO:0007669"/>
    <property type="project" value="TreeGrafter"/>
</dbReference>
<evidence type="ECO:0000256" key="2">
    <source>
        <dbReference type="ARBA" id="ARBA00022729"/>
    </source>
</evidence>
<evidence type="ECO:0000256" key="3">
    <source>
        <dbReference type="ARBA" id="ARBA00022737"/>
    </source>
</evidence>
<feature type="disulfide bond" evidence="6">
    <location>
        <begin position="913"/>
        <end position="922"/>
    </location>
</feature>
<evidence type="ECO:0000313" key="11">
    <source>
        <dbReference type="EMBL" id="CAF3900950.1"/>
    </source>
</evidence>
<dbReference type="AlphaFoldDB" id="A0A814M5D1"/>
<keyword evidence="7" id="KW-0472">Membrane</keyword>
<dbReference type="GO" id="GO:0043235">
    <property type="term" value="C:receptor complex"/>
    <property type="evidence" value="ECO:0007669"/>
    <property type="project" value="TreeGrafter"/>
</dbReference>
<dbReference type="Proteomes" id="UP000663891">
    <property type="component" value="Unassembled WGS sequence"/>
</dbReference>
<evidence type="ECO:0000313" key="12">
    <source>
        <dbReference type="EMBL" id="CAF4094241.1"/>
    </source>
</evidence>
<dbReference type="Gene3D" id="2.10.25.10">
    <property type="entry name" value="Laminin"/>
    <property type="match status" value="3"/>
</dbReference>
<evidence type="ECO:0000256" key="4">
    <source>
        <dbReference type="ARBA" id="ARBA00023157"/>
    </source>
</evidence>
<dbReference type="OrthoDB" id="10046852at2759"/>
<feature type="domain" description="EGF-like" evidence="9">
    <location>
        <begin position="925"/>
        <end position="962"/>
    </location>
</feature>
<feature type="signal peptide" evidence="8">
    <location>
        <begin position="1"/>
        <end position="28"/>
    </location>
</feature>
<sequence>MMISLFVYRLVVTGSFFEWIMTSNGVAACNDTTSWINSAGHPCDDYQFTYSWCVNGYFQASSYWTGGSTFRYPEFNCCDCGKEWPVWFVPNTGYEATKGVPELTDNGGNSNVTDLKCIDPMGNSGVCNMACKMWTHPVISLTTITNNNFDLYNCTLSLQTTNASMSYTLQIPQNNYIVYFTNWTTDDYNFSCLGTTPPPNSSMLCRHDVAQCLPPATAYRCVSPGTYFQLRKTTIYESALYLDCIGTSNWISNNTASRITVAYTCNSYEVDPQWCSGGTATPGNQWALGSMYNFPEFNCCGCGKGWPLWFVPLAGFAATKVLPELMNNTQNSNVTHLQCIDSYGNSRACNMTCKLWTNPLTSIETITTNNFDLFNCTLIIRTMNESMSYIIQIPSDNYLVYFSNWTTSDYDFACEGNQALPNVSMLCRHDFIQCLSTEVTNRYVPSDCVDTPNWTNLVIGTPTHKGWSCLEYEFIHEWCAGGTFTLNSQWTLGKGYNFPELNCCACGKGSQTPYKLVDISPKNSSTIPADLDIIDLYNCIASPKPNNLRFNFKCLGPSNFTKINTTANTTLYNCPINCFFDRNRTTIDMIQSVNVTRQQTGINATYYLISNLFPNFQVICGIDNTQFPTLPPTSSEVDDQLFSSLEPIVDQDTSETLTTNTLLSPVESSSFKVTTYAEETTTTASPVGSSSFKATTYAEETTTIASPVESSSFKAMTYAEETTTTASLIGSSSLEATTYAEETTTTVSPVRSSTFKATTYAEETTATVSPVRSSTFKATIYAEETTTTASPFRSSSFKATTYAEETTTTVSPIRSSSFKATTYAGETTTIASPVGSSSFKATTYAQEITTTALIAFVTVATLSPSPVWQSPTCANGNIGLNCNVTVDLCQITNPCFNNGTCVNTLSSSYTCTCMQGFTDSHCETDIRPCKPWTCLSYGLCNETSPTTFQCECYPGYEGLNCESLTDYCDDIVCQNNGQCRPILLNFTCECTTKDVTGRYCEIKSNSLVIKAAIKRSVGYIAIIAIVGVISIFVGLDALTYIFKIDTVKRHRRYLARRRRQQRERQSKPKLVVRFVYVNASPDESTIEA</sequence>
<dbReference type="Proteomes" id="UP000663881">
    <property type="component" value="Unassembled WGS sequence"/>
</dbReference>
<evidence type="ECO:0000313" key="13">
    <source>
        <dbReference type="Proteomes" id="UP000663891"/>
    </source>
</evidence>
<keyword evidence="1 6" id="KW-0245">EGF-like domain</keyword>
<evidence type="ECO:0000313" key="10">
    <source>
        <dbReference type="EMBL" id="CAF1074811.1"/>
    </source>
</evidence>
<dbReference type="CDD" id="cd00054">
    <property type="entry name" value="EGF_CA"/>
    <property type="match status" value="1"/>
</dbReference>
<keyword evidence="3" id="KW-0677">Repeat</keyword>
<keyword evidence="5" id="KW-0325">Glycoprotein</keyword>
<dbReference type="SMART" id="SM00181">
    <property type="entry name" value="EGF"/>
    <property type="match status" value="3"/>
</dbReference>
<dbReference type="Proteomes" id="UP000663844">
    <property type="component" value="Unassembled WGS sequence"/>
</dbReference>
<organism evidence="10 13">
    <name type="scientific">Adineta steineri</name>
    <dbReference type="NCBI Taxonomy" id="433720"/>
    <lineage>
        <taxon>Eukaryota</taxon>
        <taxon>Metazoa</taxon>
        <taxon>Spiralia</taxon>
        <taxon>Gnathifera</taxon>
        <taxon>Rotifera</taxon>
        <taxon>Eurotatoria</taxon>
        <taxon>Bdelloidea</taxon>
        <taxon>Adinetida</taxon>
        <taxon>Adinetidae</taxon>
        <taxon>Adineta</taxon>
    </lineage>
</organism>
<dbReference type="Pfam" id="PF00008">
    <property type="entry name" value="EGF"/>
    <property type="match status" value="1"/>
</dbReference>
<feature type="transmembrane region" description="Helical" evidence="7">
    <location>
        <begin position="1017"/>
        <end position="1042"/>
    </location>
</feature>
<evidence type="ECO:0000256" key="5">
    <source>
        <dbReference type="ARBA" id="ARBA00023180"/>
    </source>
</evidence>
<dbReference type="InterPro" id="IPR001881">
    <property type="entry name" value="EGF-like_Ca-bd_dom"/>
</dbReference>
<evidence type="ECO:0000256" key="1">
    <source>
        <dbReference type="ARBA" id="ARBA00022536"/>
    </source>
</evidence>
<evidence type="ECO:0000259" key="9">
    <source>
        <dbReference type="PROSITE" id="PS50026"/>
    </source>
</evidence>
<comment type="caution">
    <text evidence="10">The sequence shown here is derived from an EMBL/GenBank/DDBJ whole genome shotgun (WGS) entry which is preliminary data.</text>
</comment>